<organism evidence="1">
    <name type="scientific">marine sediment metagenome</name>
    <dbReference type="NCBI Taxonomy" id="412755"/>
    <lineage>
        <taxon>unclassified sequences</taxon>
        <taxon>metagenomes</taxon>
        <taxon>ecological metagenomes</taxon>
    </lineage>
</organism>
<comment type="caution">
    <text evidence="1">The sequence shown here is derived from an EMBL/GenBank/DDBJ whole genome shotgun (WGS) entry which is preliminary data.</text>
</comment>
<gene>
    <name evidence="1" type="ORF">LCGC14_0864340</name>
</gene>
<dbReference type="AlphaFoldDB" id="A0A0F9PRX9"/>
<accession>A0A0F9PRX9</accession>
<proteinExistence type="predicted"/>
<protein>
    <submittedName>
        <fullName evidence="1">Uncharacterized protein</fullName>
    </submittedName>
</protein>
<evidence type="ECO:0000313" key="1">
    <source>
        <dbReference type="EMBL" id="KKN27462.1"/>
    </source>
</evidence>
<reference evidence="1" key="1">
    <citation type="journal article" date="2015" name="Nature">
        <title>Complex archaea that bridge the gap between prokaryotes and eukaryotes.</title>
        <authorList>
            <person name="Spang A."/>
            <person name="Saw J.H."/>
            <person name="Jorgensen S.L."/>
            <person name="Zaremba-Niedzwiedzka K."/>
            <person name="Martijn J."/>
            <person name="Lind A.E."/>
            <person name="van Eijk R."/>
            <person name="Schleper C."/>
            <person name="Guy L."/>
            <person name="Ettema T.J."/>
        </authorList>
    </citation>
    <scope>NUCLEOTIDE SEQUENCE</scope>
</reference>
<sequence>MKLKKKYDDLKDSLLNVNKEISSRVLDILEASGSAIIKSTELESGGYRVPLEKILILSGHMKQAIEKFNDTIKKIGSADDPETGSLFYMAEYGGSKTQFIELIDSIISENKERNLPPFNRVIPIVFNGIIDLSATFLGEKIEQQTAKILSRELDLIEREGKSALDIHVFENFLNLLVEFRKVKNAPEHLEKIYALLSDVEKTSEKSVGLALKVTKIRNELSQLPLIDEEKLLNIVFEIMKLASRYNIVYIFFFDECDEWLAKGEQESIWDQNFIKRQYFFRKLYDSISELRLYQIYCLTPRIHESLRSDKSDSVPGIHRLSSDLTKYISSSSSRSIIREEGIYQENEATEAVLKWLILLEKSFHSVDPSIFESFLDKLINKIDNKLSRRKANGTIIAAIRAYIQLAEYIKYGQTQYDSAMKTPSHQLTIGNIIEDIFASYLNFLNFNFEKKHQGVGGGKSVDGKFSMGVKGREFQVYSEIKSFNSPKAFDKGKAEQVISCVGNLNQKVIFFLFCYGLTSDFVREKFYKWRMHGLISQSINLELIIPIIFNDQTLLNCLVGFEKIPSYQLAQKFEDFDILVRLLAKDFHGKLMNLFPAPIKEPEIPSDAPEVKEAKVEKPSHDDSYMKLLREMKTYDNTTFRTAVDVITSLGTSKKVYTFRKEHILKDNVSSLLRDSFDDAISLLKKINIIKESTSGIHFNWDLFEKSDIKNDMEGLMVEVFKEFLKKIQDYEW</sequence>
<name>A0A0F9PRX9_9ZZZZ</name>
<dbReference type="EMBL" id="LAZR01002635">
    <property type="protein sequence ID" value="KKN27462.1"/>
    <property type="molecule type" value="Genomic_DNA"/>
</dbReference>